<organism evidence="6 7">
    <name type="scientific">Triplophysa rosa</name>
    <name type="common">Cave loach</name>
    <dbReference type="NCBI Taxonomy" id="992332"/>
    <lineage>
        <taxon>Eukaryota</taxon>
        <taxon>Metazoa</taxon>
        <taxon>Chordata</taxon>
        <taxon>Craniata</taxon>
        <taxon>Vertebrata</taxon>
        <taxon>Euteleostomi</taxon>
        <taxon>Actinopterygii</taxon>
        <taxon>Neopterygii</taxon>
        <taxon>Teleostei</taxon>
        <taxon>Ostariophysi</taxon>
        <taxon>Cypriniformes</taxon>
        <taxon>Nemacheilidae</taxon>
        <taxon>Triplophysa</taxon>
    </lineage>
</organism>
<evidence type="ECO:0000313" key="7">
    <source>
        <dbReference type="Proteomes" id="UP001059041"/>
    </source>
</evidence>
<comment type="similarity">
    <text evidence="1">Belongs to the TRAFAC class TrmE-Era-EngA-EngB-Septin-like GTPase superfamily. AIG1/Toc34/Toc159-like paraseptin GTPase family. IAN subfamily.</text>
</comment>
<dbReference type="InterPro" id="IPR006703">
    <property type="entry name" value="G_AIG1"/>
</dbReference>
<feature type="domain" description="AIG1-type G" evidence="5">
    <location>
        <begin position="12"/>
        <end position="211"/>
    </location>
</feature>
<dbReference type="PANTHER" id="PTHR10903:SF180">
    <property type="entry name" value="GTPASE IMAP FAMILY MEMBER 7-LIKE"/>
    <property type="match status" value="1"/>
</dbReference>
<dbReference type="FunFam" id="3.40.50.300:FF:000366">
    <property type="entry name" value="GTPase, IMAP family member 2"/>
    <property type="match status" value="1"/>
</dbReference>
<dbReference type="Pfam" id="PF04548">
    <property type="entry name" value="AIG1"/>
    <property type="match status" value="1"/>
</dbReference>
<feature type="coiled-coil region" evidence="4">
    <location>
        <begin position="207"/>
        <end position="278"/>
    </location>
</feature>
<evidence type="ECO:0000313" key="6">
    <source>
        <dbReference type="EMBL" id="KAI7789558.1"/>
    </source>
</evidence>
<keyword evidence="3" id="KW-0342">GTP-binding</keyword>
<dbReference type="PANTHER" id="PTHR10903">
    <property type="entry name" value="GTPASE, IMAP FAMILY MEMBER-RELATED"/>
    <property type="match status" value="1"/>
</dbReference>
<evidence type="ECO:0000256" key="4">
    <source>
        <dbReference type="SAM" id="Coils"/>
    </source>
</evidence>
<keyword evidence="7" id="KW-1185">Reference proteome</keyword>
<proteinExistence type="inferred from homology"/>
<dbReference type="AlphaFoldDB" id="A0A9W7W8Z1"/>
<dbReference type="InterPro" id="IPR045058">
    <property type="entry name" value="GIMA/IAN/Toc"/>
</dbReference>
<reference evidence="6" key="1">
    <citation type="submission" date="2021-02" db="EMBL/GenBank/DDBJ databases">
        <title>Comparative genomics reveals that relaxation of natural selection precedes convergent phenotypic evolution of cavefish.</title>
        <authorList>
            <person name="Peng Z."/>
        </authorList>
    </citation>
    <scope>NUCLEOTIDE SEQUENCE</scope>
    <source>
        <tissue evidence="6">Muscle</tissue>
    </source>
</reference>
<dbReference type="Gene3D" id="3.40.50.300">
    <property type="entry name" value="P-loop containing nucleotide triphosphate hydrolases"/>
    <property type="match status" value="1"/>
</dbReference>
<dbReference type="PROSITE" id="PS51720">
    <property type="entry name" value="G_AIG1"/>
    <property type="match status" value="1"/>
</dbReference>
<gene>
    <name evidence="6" type="ORF">IRJ41_017148</name>
</gene>
<dbReference type="GO" id="GO:0005525">
    <property type="term" value="F:GTP binding"/>
    <property type="evidence" value="ECO:0007669"/>
    <property type="project" value="UniProtKB-KW"/>
</dbReference>
<keyword evidence="4" id="KW-0175">Coiled coil</keyword>
<keyword evidence="2" id="KW-0547">Nucleotide-binding</keyword>
<evidence type="ECO:0000256" key="1">
    <source>
        <dbReference type="ARBA" id="ARBA00008535"/>
    </source>
</evidence>
<dbReference type="Proteomes" id="UP001059041">
    <property type="component" value="Unassembled WGS sequence"/>
</dbReference>
<name>A0A9W7W8Z1_TRIRA</name>
<accession>A0A9W7W8Z1</accession>
<dbReference type="SUPFAM" id="SSF52540">
    <property type="entry name" value="P-loop containing nucleoside triphosphate hydrolases"/>
    <property type="match status" value="1"/>
</dbReference>
<protein>
    <recommendedName>
        <fullName evidence="5">AIG1-type G domain-containing protein</fullName>
    </recommendedName>
</protein>
<dbReference type="CDD" id="cd01852">
    <property type="entry name" value="AIG1"/>
    <property type="match status" value="1"/>
</dbReference>
<evidence type="ECO:0000256" key="2">
    <source>
        <dbReference type="ARBA" id="ARBA00022741"/>
    </source>
</evidence>
<sequence>MGPKSQISFKVLSVRRMVLVGKTGAGKRSSGNTVLGRRDFRAAKDDSSVTKECWKETGEVAERDITLVDTPGLFDTDISEENLKHEISKCVNMTAPGPHAIVLVIQPGPFTEEERRSVEKIRAIFGEEADKHTIILFTHGDELTSTVEEYLSEVNKDLKEVLRRCGGRYHVFNNNETEDRMQVLEFLEKVDEMVAVNGGGFYTNDSYQSVEQTLKKKEEELRQSYEKKLQDMQMKLESNFHEEKRKLQTTVDALTASNEDKEKKIRELEELNLRNRLRMTEYKRYYETKIREVRQEEELTQMNESMLTSILREFQNIQLSQLCFMPLHRT</sequence>
<evidence type="ECO:0000259" key="5">
    <source>
        <dbReference type="PROSITE" id="PS51720"/>
    </source>
</evidence>
<evidence type="ECO:0000256" key="3">
    <source>
        <dbReference type="ARBA" id="ARBA00023134"/>
    </source>
</evidence>
<dbReference type="InterPro" id="IPR027417">
    <property type="entry name" value="P-loop_NTPase"/>
</dbReference>
<comment type="caution">
    <text evidence="6">The sequence shown here is derived from an EMBL/GenBank/DDBJ whole genome shotgun (WGS) entry which is preliminary data.</text>
</comment>
<dbReference type="EMBL" id="JAFHDT010000436">
    <property type="protein sequence ID" value="KAI7789558.1"/>
    <property type="molecule type" value="Genomic_DNA"/>
</dbReference>